<feature type="domain" description="DUF4139" evidence="3">
    <location>
        <begin position="204"/>
        <end position="509"/>
    </location>
</feature>
<name>A0A1Z3HPD3_9CYAN</name>
<dbReference type="PANTHER" id="PTHR31005:SF8">
    <property type="entry name" value="DUF4139 DOMAIN-CONTAINING PROTEIN"/>
    <property type="match status" value="1"/>
</dbReference>
<dbReference type="InterPro" id="IPR025554">
    <property type="entry name" value="DUF4140"/>
</dbReference>
<dbReference type="OrthoDB" id="580912at2"/>
<feature type="region of interest" description="Disordered" evidence="2">
    <location>
        <begin position="292"/>
        <end position="315"/>
    </location>
</feature>
<keyword evidence="1" id="KW-0175">Coiled coil</keyword>
<dbReference type="STRING" id="1641165.XM38_07115"/>
<dbReference type="Pfam" id="PF13600">
    <property type="entry name" value="DUF4140"/>
    <property type="match status" value="1"/>
</dbReference>
<dbReference type="Pfam" id="PF13598">
    <property type="entry name" value="DUF4139"/>
    <property type="match status" value="1"/>
</dbReference>
<evidence type="ECO:0008006" key="7">
    <source>
        <dbReference type="Google" id="ProtNLM"/>
    </source>
</evidence>
<organism evidence="5 6">
    <name type="scientific">Halomicronema hongdechloris C2206</name>
    <dbReference type="NCBI Taxonomy" id="1641165"/>
    <lineage>
        <taxon>Bacteria</taxon>
        <taxon>Bacillati</taxon>
        <taxon>Cyanobacteriota</taxon>
        <taxon>Cyanophyceae</taxon>
        <taxon>Nodosilineales</taxon>
        <taxon>Nodosilineaceae</taxon>
        <taxon>Halomicronema</taxon>
    </lineage>
</organism>
<evidence type="ECO:0000259" key="3">
    <source>
        <dbReference type="Pfam" id="PF13598"/>
    </source>
</evidence>
<dbReference type="Proteomes" id="UP000191901">
    <property type="component" value="Chromosome"/>
</dbReference>
<feature type="domain" description="DUF4140" evidence="4">
    <location>
        <begin position="16"/>
        <end position="113"/>
    </location>
</feature>
<dbReference type="InterPro" id="IPR037291">
    <property type="entry name" value="DUF4139"/>
</dbReference>
<dbReference type="InterPro" id="IPR011935">
    <property type="entry name" value="CHP02231"/>
</dbReference>
<sequence length="522" mass="57636">MDTADRLSIEAPITTVTAYSHQAQVRRQGKLTLSPGQHHGVLAPLPATLDPDSLQVGIHGATAHLQAIELRPVAAVSPQPMELVLSDKIQRLEAQQQQLQTTLAALETQHTFLQQLAKHCARTVADSLAQRQATLDDVQALLTFLQHRLEQLIATTSQQQQQQQQLEQTLQAARQQQAHSESHADQPYGLHLAIQAKDAGEYTVTVTYTVTGVSWSPLYDAHLDTERACLYLSQGVQIQQHSGEDWSQVRLELSTASLPSSQAAAPPAWMLWLNHPSFAHRRSYGDETRRLMGAVPGSELPPDQGTTNGNSEPAPAATPIFRVALEGTHTLPHQQATQVLPGVSYPLDCHLTYQAFPQTQDRAGLTATVIAPRDSLPLLPGPLRRFRDGVYLGTDRLPFMMPGQPLALPYGSAEDLPLQRFLVSRHQVSTPMNRLTLRYRVILTNTHARPVTVTLVEQLPRSQDDQIRVQLQEAEPPTQVSEDSQCRWQVSLAPTMTQTIEYQIMVESPAGIPLRGIDPEAQ</sequence>
<feature type="coiled-coil region" evidence="1">
    <location>
        <begin position="135"/>
        <end position="176"/>
    </location>
</feature>
<keyword evidence="6" id="KW-1185">Reference proteome</keyword>
<evidence type="ECO:0000256" key="1">
    <source>
        <dbReference type="SAM" id="Coils"/>
    </source>
</evidence>
<evidence type="ECO:0000313" key="5">
    <source>
        <dbReference type="EMBL" id="ASC72174.1"/>
    </source>
</evidence>
<evidence type="ECO:0000256" key="2">
    <source>
        <dbReference type="SAM" id="MobiDB-lite"/>
    </source>
</evidence>
<dbReference type="AlphaFoldDB" id="A0A1Z3HPD3"/>
<protein>
    <recommendedName>
        <fullName evidence="7">Mucoidy inhibitor MuiA family protein</fullName>
    </recommendedName>
</protein>
<dbReference type="PANTHER" id="PTHR31005">
    <property type="entry name" value="DUF4139 DOMAIN-CONTAINING PROTEIN"/>
    <property type="match status" value="1"/>
</dbReference>
<dbReference type="RefSeq" id="WP_088430269.1">
    <property type="nucleotide sequence ID" value="NZ_CP021983.2"/>
</dbReference>
<evidence type="ECO:0000313" key="6">
    <source>
        <dbReference type="Proteomes" id="UP000191901"/>
    </source>
</evidence>
<accession>A0A1Z3HPD3</accession>
<reference evidence="5 6" key="1">
    <citation type="journal article" date="2016" name="Biochim. Biophys. Acta">
        <title>Characterization of red-shifted phycobilisomes isolated from the chlorophyll f-containing cyanobacterium Halomicronema hongdechloris.</title>
        <authorList>
            <person name="Li Y."/>
            <person name="Lin Y."/>
            <person name="Garvey C.J."/>
            <person name="Birch D."/>
            <person name="Corkery R.W."/>
            <person name="Loughlin P.C."/>
            <person name="Scheer H."/>
            <person name="Willows R.D."/>
            <person name="Chen M."/>
        </authorList>
    </citation>
    <scope>NUCLEOTIDE SEQUENCE [LARGE SCALE GENOMIC DNA]</scope>
    <source>
        <strain evidence="5 6">C2206</strain>
    </source>
</reference>
<dbReference type="EMBL" id="CP021983">
    <property type="protein sequence ID" value="ASC72174.1"/>
    <property type="molecule type" value="Genomic_DNA"/>
</dbReference>
<dbReference type="KEGG" id="hhg:XM38_031280"/>
<dbReference type="NCBIfam" id="TIGR02231">
    <property type="entry name" value="mucoidy inhibitor MuiA family protein"/>
    <property type="match status" value="1"/>
</dbReference>
<evidence type="ECO:0000259" key="4">
    <source>
        <dbReference type="Pfam" id="PF13600"/>
    </source>
</evidence>
<proteinExistence type="predicted"/>
<gene>
    <name evidence="5" type="ORF">XM38_031280</name>
</gene>